<dbReference type="VEuPathDB" id="FungiDB:SDRG_17236"/>
<dbReference type="Proteomes" id="UP000030762">
    <property type="component" value="Unassembled WGS sequence"/>
</dbReference>
<keyword evidence="2" id="KW-1185">Reference proteome</keyword>
<dbReference type="AlphaFoldDB" id="T0PV41"/>
<name>T0PV41_SAPDV</name>
<sequence>MATRTWSGRCWTTIKRFQEVPGAALPRVVADRTQYLAAEALLLEKANPRKDHCNGPQYSVFFWPKSARILVVDLATGVNALRDAVRNRSVVDTLLGQPSIEALLDALLLRFADRSKPDLDASYGKALHLLRDVVRYTKDADAFPGVASAISALIAFFGWETLSVSLHAMLRRWSQTARGLHLCYCLVASLAGAAESPMCARISQPFAVECIVSLWSQLAAETAA</sequence>
<evidence type="ECO:0000313" key="2">
    <source>
        <dbReference type="Proteomes" id="UP000030762"/>
    </source>
</evidence>
<evidence type="ECO:0008006" key="3">
    <source>
        <dbReference type="Google" id="ProtNLM"/>
    </source>
</evidence>
<proteinExistence type="predicted"/>
<dbReference type="InParanoid" id="T0PV41"/>
<dbReference type="EMBL" id="JH767353">
    <property type="protein sequence ID" value="EQC24875.1"/>
    <property type="molecule type" value="Genomic_DNA"/>
</dbReference>
<dbReference type="GeneID" id="19957963"/>
<gene>
    <name evidence="1" type="ORF">SDRG_17236</name>
</gene>
<protein>
    <recommendedName>
        <fullName evidence="3">PUL domain-containing protein</fullName>
    </recommendedName>
</protein>
<reference evidence="1 2" key="1">
    <citation type="submission" date="2012-04" db="EMBL/GenBank/DDBJ databases">
        <title>The Genome Sequence of Saprolegnia declina VS20.</title>
        <authorList>
            <consortium name="The Broad Institute Genome Sequencing Platform"/>
            <person name="Russ C."/>
            <person name="Nusbaum C."/>
            <person name="Tyler B."/>
            <person name="van West P."/>
            <person name="Dieguez-Uribeondo J."/>
            <person name="de Bruijn I."/>
            <person name="Tripathy S."/>
            <person name="Jiang R."/>
            <person name="Young S.K."/>
            <person name="Zeng Q."/>
            <person name="Gargeya S."/>
            <person name="Fitzgerald M."/>
            <person name="Haas B."/>
            <person name="Abouelleil A."/>
            <person name="Alvarado L."/>
            <person name="Arachchi H.M."/>
            <person name="Berlin A."/>
            <person name="Chapman S.B."/>
            <person name="Goldberg J."/>
            <person name="Griggs A."/>
            <person name="Gujja S."/>
            <person name="Hansen M."/>
            <person name="Howarth C."/>
            <person name="Imamovic A."/>
            <person name="Larimer J."/>
            <person name="McCowen C."/>
            <person name="Montmayeur A."/>
            <person name="Murphy C."/>
            <person name="Neiman D."/>
            <person name="Pearson M."/>
            <person name="Priest M."/>
            <person name="Roberts A."/>
            <person name="Saif S."/>
            <person name="Shea T."/>
            <person name="Sisk P."/>
            <person name="Sykes S."/>
            <person name="Wortman J."/>
            <person name="Nusbaum C."/>
            <person name="Birren B."/>
        </authorList>
    </citation>
    <scope>NUCLEOTIDE SEQUENCE [LARGE SCALE GENOMIC DNA]</scope>
    <source>
        <strain evidence="1 2">VS20</strain>
    </source>
</reference>
<dbReference type="RefSeq" id="XP_008621698.1">
    <property type="nucleotide sequence ID" value="XM_008623476.1"/>
</dbReference>
<accession>T0PV41</accession>
<organism evidence="1 2">
    <name type="scientific">Saprolegnia diclina (strain VS20)</name>
    <dbReference type="NCBI Taxonomy" id="1156394"/>
    <lineage>
        <taxon>Eukaryota</taxon>
        <taxon>Sar</taxon>
        <taxon>Stramenopiles</taxon>
        <taxon>Oomycota</taxon>
        <taxon>Saprolegniomycetes</taxon>
        <taxon>Saprolegniales</taxon>
        <taxon>Saprolegniaceae</taxon>
        <taxon>Saprolegnia</taxon>
    </lineage>
</organism>
<evidence type="ECO:0000313" key="1">
    <source>
        <dbReference type="EMBL" id="EQC24875.1"/>
    </source>
</evidence>